<accession>M2NGX9</accession>
<feature type="compositionally biased region" description="Basic residues" evidence="1">
    <location>
        <begin position="305"/>
        <end position="315"/>
    </location>
</feature>
<reference evidence="2 3" key="1">
    <citation type="journal article" date="2012" name="PLoS Pathog.">
        <title>Diverse lifestyles and strategies of plant pathogenesis encoded in the genomes of eighteen Dothideomycetes fungi.</title>
        <authorList>
            <person name="Ohm R.A."/>
            <person name="Feau N."/>
            <person name="Henrissat B."/>
            <person name="Schoch C.L."/>
            <person name="Horwitz B.A."/>
            <person name="Barry K.W."/>
            <person name="Condon B.J."/>
            <person name="Copeland A.C."/>
            <person name="Dhillon B."/>
            <person name="Glaser F."/>
            <person name="Hesse C.N."/>
            <person name="Kosti I."/>
            <person name="LaButti K."/>
            <person name="Lindquist E.A."/>
            <person name="Lucas S."/>
            <person name="Salamov A.A."/>
            <person name="Bradshaw R.E."/>
            <person name="Ciuffetti L."/>
            <person name="Hamelin R.C."/>
            <person name="Kema G.H.J."/>
            <person name="Lawrence C."/>
            <person name="Scott J.A."/>
            <person name="Spatafora J.W."/>
            <person name="Turgeon B.G."/>
            <person name="de Wit P.J.G.M."/>
            <person name="Zhong S."/>
            <person name="Goodwin S.B."/>
            <person name="Grigoriev I.V."/>
        </authorList>
    </citation>
    <scope>NUCLEOTIDE SEQUENCE [LARGE SCALE GENOMIC DNA]</scope>
    <source>
        <strain evidence="2 3">UAMH 10762</strain>
    </source>
</reference>
<dbReference type="Proteomes" id="UP000011761">
    <property type="component" value="Unassembled WGS sequence"/>
</dbReference>
<evidence type="ECO:0008006" key="4">
    <source>
        <dbReference type="Google" id="ProtNLM"/>
    </source>
</evidence>
<dbReference type="KEGG" id="bcom:BAUCODRAFT_146825"/>
<sequence length="566" mass="62455">MPPIPFLETNILVSLDPTNLDTDEWPELKLQNARVCEPDDRTAPVNLLLATEHHPLTVIGDIQPSTLPDTVLQHGVTSRVVPVEITGVKFFAYGQLDNGTIVLWAAGRAGWYAISPSRAYKETYDRMLEAVRMLYFVADAYREEKRIGKGRSASVLQPYNAQELFEKYAEEVLRVPQGAAEAARKAYEHVDFLFTSMLTGKEGIDWPKNPLYQHLKRKFPAEHATVEHRLRGPSKREELGQPSKHQSVDNRSPTNSLKRKRGRPRKELAESALDSISISSGSTSGTVKDLQSAADAPRGQGAAHSKARYGRRTRHTPSAPSEESAERSVPPERAAAPDANASDSEEDAHRARKGRSALRLKPSEGVKGAKAIKGAARSRIAPDPGADDCDDELASSPTISKRKAEDHVDARPQKRCHSKPDVDEGIDMPETPSVEDNAAHEENVPHSPSDAPPGVAEAEDTSEAAAAVLSHVPDPVQEDTWVCALDGCTHKVYLASRSGSQRLIREHYALHAYDEDERVQMVKRLQHPSLPVNHLMEKVRMQARREGFSGSAWNGSRFPPPIVSRY</sequence>
<evidence type="ECO:0000313" key="2">
    <source>
        <dbReference type="EMBL" id="EMC98270.1"/>
    </source>
</evidence>
<dbReference type="HOGENOM" id="CLU_032073_0_0_1"/>
<feature type="region of interest" description="Disordered" evidence="1">
    <location>
        <begin position="223"/>
        <end position="463"/>
    </location>
</feature>
<evidence type="ECO:0000313" key="3">
    <source>
        <dbReference type="Proteomes" id="UP000011761"/>
    </source>
</evidence>
<name>M2NGX9_BAUPA</name>
<dbReference type="GeneID" id="19108711"/>
<protein>
    <recommendedName>
        <fullName evidence="4">DNA (cytosine-5)-methyltransferase 1 replication foci domain-containing protein</fullName>
    </recommendedName>
</protein>
<feature type="compositionally biased region" description="Low complexity" evidence="1">
    <location>
        <begin position="368"/>
        <end position="381"/>
    </location>
</feature>
<evidence type="ECO:0000256" key="1">
    <source>
        <dbReference type="SAM" id="MobiDB-lite"/>
    </source>
</evidence>
<feature type="compositionally biased region" description="Basic and acidic residues" evidence="1">
    <location>
        <begin position="223"/>
        <end position="239"/>
    </location>
</feature>
<organism evidence="2 3">
    <name type="scientific">Baudoinia panamericana (strain UAMH 10762)</name>
    <name type="common">Angels' share fungus</name>
    <name type="synonym">Baudoinia compniacensis (strain UAMH 10762)</name>
    <dbReference type="NCBI Taxonomy" id="717646"/>
    <lineage>
        <taxon>Eukaryota</taxon>
        <taxon>Fungi</taxon>
        <taxon>Dikarya</taxon>
        <taxon>Ascomycota</taxon>
        <taxon>Pezizomycotina</taxon>
        <taxon>Dothideomycetes</taxon>
        <taxon>Dothideomycetidae</taxon>
        <taxon>Mycosphaerellales</taxon>
        <taxon>Teratosphaeriaceae</taxon>
        <taxon>Baudoinia</taxon>
    </lineage>
</organism>
<keyword evidence="3" id="KW-1185">Reference proteome</keyword>
<dbReference type="OMA" id="NGPRDSW"/>
<dbReference type="eggNOG" id="ENOG502SK9A">
    <property type="taxonomic scope" value="Eukaryota"/>
</dbReference>
<dbReference type="OrthoDB" id="5382953at2759"/>
<dbReference type="EMBL" id="KB445553">
    <property type="protein sequence ID" value="EMC98270.1"/>
    <property type="molecule type" value="Genomic_DNA"/>
</dbReference>
<proteinExistence type="predicted"/>
<feature type="compositionally biased region" description="Basic and acidic residues" evidence="1">
    <location>
        <begin position="402"/>
        <end position="422"/>
    </location>
</feature>
<dbReference type="STRING" id="717646.M2NGX9"/>
<gene>
    <name evidence="2" type="ORF">BAUCODRAFT_146825</name>
</gene>
<dbReference type="AlphaFoldDB" id="M2NGX9"/>
<dbReference type="RefSeq" id="XP_007674973.1">
    <property type="nucleotide sequence ID" value="XM_007676783.1"/>
</dbReference>
<feature type="compositionally biased region" description="Low complexity" evidence="1">
    <location>
        <begin position="275"/>
        <end position="286"/>
    </location>
</feature>
<feature type="compositionally biased region" description="Polar residues" evidence="1">
    <location>
        <begin position="243"/>
        <end position="256"/>
    </location>
</feature>